<dbReference type="PANTHER" id="PTHR30344:SF1">
    <property type="entry name" value="6-PHOSPHOGLUCONOLACTONASE"/>
    <property type="match status" value="1"/>
</dbReference>
<dbReference type="GO" id="GO:0017057">
    <property type="term" value="F:6-phosphogluconolactonase activity"/>
    <property type="evidence" value="ECO:0007669"/>
    <property type="project" value="TreeGrafter"/>
</dbReference>
<dbReference type="Gene3D" id="2.130.10.10">
    <property type="entry name" value="YVTN repeat-like/Quinoprotein amine dehydrogenase"/>
    <property type="match status" value="3"/>
</dbReference>
<dbReference type="STRING" id="765420.OSCT_2113"/>
<dbReference type="OrthoDB" id="503025at2"/>
<dbReference type="Proteomes" id="UP000054010">
    <property type="component" value="Unassembled WGS sequence"/>
</dbReference>
<dbReference type="AlphaFoldDB" id="E1IFL2"/>
<proteinExistence type="predicted"/>
<dbReference type="EMBL" id="ADVR01000092">
    <property type="protein sequence ID" value="EFO80028.1"/>
    <property type="molecule type" value="Genomic_DNA"/>
</dbReference>
<gene>
    <name evidence="2" type="ORF">OSCT_2113</name>
</gene>
<evidence type="ECO:0000256" key="1">
    <source>
        <dbReference type="SAM" id="SignalP"/>
    </source>
</evidence>
<feature type="signal peptide" evidence="1">
    <location>
        <begin position="1"/>
        <end position="29"/>
    </location>
</feature>
<reference evidence="2 3" key="1">
    <citation type="journal article" date="2011" name="J. Bacteriol.">
        <title>Draft genome sequence of the anoxygenic filamentous phototrophic bacterium Oscillochloris trichoides subsp. DG-6.</title>
        <authorList>
            <person name="Kuznetsov B.B."/>
            <person name="Ivanovsky R.N."/>
            <person name="Keppen O.I."/>
            <person name="Sukhacheva M.V."/>
            <person name="Bumazhkin B.K."/>
            <person name="Patutina E.O."/>
            <person name="Beletsky A.V."/>
            <person name="Mardanov A.V."/>
            <person name="Baslerov R.V."/>
            <person name="Panteleeva A.N."/>
            <person name="Kolganova T.V."/>
            <person name="Ravin N.V."/>
            <person name="Skryabin K.G."/>
        </authorList>
    </citation>
    <scope>NUCLEOTIDE SEQUENCE [LARGE SCALE GENOMIC DNA]</scope>
    <source>
        <strain evidence="2 3">DG-6</strain>
    </source>
</reference>
<evidence type="ECO:0000313" key="3">
    <source>
        <dbReference type="Proteomes" id="UP000054010"/>
    </source>
</evidence>
<accession>E1IFL2</accession>
<dbReference type="InterPro" id="IPR050282">
    <property type="entry name" value="Cycloisomerase_2"/>
</dbReference>
<comment type="caution">
    <text evidence="2">The sequence shown here is derived from an EMBL/GenBank/DDBJ whole genome shotgun (WGS) entry which is preliminary data.</text>
</comment>
<protein>
    <submittedName>
        <fullName evidence="2">Uncharacterized protein</fullName>
    </submittedName>
</protein>
<organism evidence="2 3">
    <name type="scientific">Oscillochloris trichoides DG-6</name>
    <dbReference type="NCBI Taxonomy" id="765420"/>
    <lineage>
        <taxon>Bacteria</taxon>
        <taxon>Bacillati</taxon>
        <taxon>Chloroflexota</taxon>
        <taxon>Chloroflexia</taxon>
        <taxon>Chloroflexales</taxon>
        <taxon>Chloroflexineae</taxon>
        <taxon>Oscillochloridaceae</taxon>
        <taxon>Oscillochloris</taxon>
    </lineage>
</organism>
<dbReference type="InterPro" id="IPR015943">
    <property type="entry name" value="WD40/YVTN_repeat-like_dom_sf"/>
</dbReference>
<dbReference type="SUPFAM" id="SSF75011">
    <property type="entry name" value="3-carboxy-cis,cis-mucoante lactonizing enzyme"/>
    <property type="match status" value="2"/>
</dbReference>
<keyword evidence="1" id="KW-0732">Signal</keyword>
<evidence type="ECO:0000313" key="2">
    <source>
        <dbReference type="EMBL" id="EFO80028.1"/>
    </source>
</evidence>
<keyword evidence="3" id="KW-1185">Reference proteome</keyword>
<name>E1IFL2_9CHLR</name>
<dbReference type="PANTHER" id="PTHR30344">
    <property type="entry name" value="6-PHOSPHOGLUCONOLACTONASE-RELATED"/>
    <property type="match status" value="1"/>
</dbReference>
<dbReference type="HOGENOM" id="CLU_360113_0_0_0"/>
<sequence length="777" mass="81339">MQRCNFRWLVGLLLVMTMGLVGQTPPVQAQTQAVAGEFIYVLEDSTLGNRIHHYRLDAATGRLTSLGAPVATGYVGDDNENNYVQRLAYHMPTHRLFAIHDGASNLLSVYQVDTMSGALTPETTVSLGAGSWGCVAVHPSGSPVVVGGMVVAGNGAVGRMHSFVLDADGLHQAPGSPADAGAALPYSCRFSQNGQYLYTGGYGATTIAGFQVDAGNGAISPLDGSPFNAGVSYPNSYATDAQGRLFVADSAGGQGRLNVFTTNNGIPTQVNSGPFNFNQSMTFDGLLHPDGYYIVATMSGLKIYQVSGSGNDTLLAALNSPIIPTDTYGPLALSQDSEWVFASNLYGSIYSLLINPNTGTLNWLATTNLDNSSLISGMVYASAPPPPPVTQGYLYVLRNKVDGNLIYGYQVDQNTGRLTLLDGFPIPTGGAGGTPLRAKQLDFDRSHGRLYALNDGSDTLSVFDVNLFNGTLSPVAGSPFALESGEWTCVKASPLGSPVVAVASNKLISFRADTLSITQASATATSISGIIAEECAFGPDGQFLYLTGPDIGVYRVNAADGTLSMLPGSPFYSGVGASGNSTTFGLVVDPENRLLLGEEWTATGGWITANHAFTLLDGRPTAVMNSPFIWPINMFPIDAIYHPAGYYIVGNQLSLVGSGSTLDVFRLHGSGATSSFTFIPSTPPGQPALPFPAGAVGLRTLTLDHTGRTLFVANDAIGSVSSFRFDPATGTVQGLSTLSSGSLGGTSIQITGLAYANIHRVFLPLIHIYTAKKPHGK</sequence>
<feature type="chain" id="PRO_5003146995" evidence="1">
    <location>
        <begin position="30"/>
        <end position="777"/>
    </location>
</feature>